<evidence type="ECO:0000313" key="5">
    <source>
        <dbReference type="Proteomes" id="UP000800039"/>
    </source>
</evidence>
<sequence>MDKEQNLMDVDVDLDTPLSGPRALQELEIATNNCRQALKQSQKSYDKLLAKYNTLKSRCNGSKALENASINEGGIGGYVTVLIDAHSHRFKGNLMQGTESGGTQTAKLLREAVAKYVADLRLGEHIYHINARVYANLKNLSLEVEDEYEYQSSYFKKPNFLRNLCAFAAGFSDEEVFFDFVDVVGQEAVERKIIELLKSNVKDPQCKHVLFGASGSTKYVRVLQTHSMFAEKITLIQRGAMDTSLTGLGFKGLAFSQVFDTLGGSGSTIYEGCHGKDTKTKYNRANHVLEKTSIALETPPNASLTLTSRLPTQRKIESIPANRAGHRIDTYITPPTAAQWALYKARVSIKNLCSDFHLARACYNEPCRYDHKPISSDVSYCLKYTLKQIPCRKKGACRRGDCFMGHICQNRACAQGKSSFCRFRLDVHHMDLEVANWVELKEEKRKLDGQKDCNQSSKESKGSWTTPTGLLIDL</sequence>
<evidence type="ECO:0000259" key="3">
    <source>
        <dbReference type="Pfam" id="PF25543"/>
    </source>
</evidence>
<feature type="domain" description="Tandem CCCH zinc finger" evidence="3">
    <location>
        <begin position="381"/>
        <end position="433"/>
    </location>
</feature>
<evidence type="ECO:0000259" key="2">
    <source>
        <dbReference type="Pfam" id="PF25540"/>
    </source>
</evidence>
<dbReference type="RefSeq" id="XP_040787999.1">
    <property type="nucleotide sequence ID" value="XM_040937826.1"/>
</dbReference>
<gene>
    <name evidence="4" type="ORF">K460DRAFT_416696</name>
</gene>
<dbReference type="Pfam" id="PF25543">
    <property type="entry name" value="zf-CCCH_tandem"/>
    <property type="match status" value="1"/>
</dbReference>
<evidence type="ECO:0000313" key="4">
    <source>
        <dbReference type="EMBL" id="KAF1845436.1"/>
    </source>
</evidence>
<dbReference type="Proteomes" id="UP000800039">
    <property type="component" value="Unassembled WGS sequence"/>
</dbReference>
<comment type="caution">
    <text evidence="4">The sequence shown here is derived from an EMBL/GenBank/DDBJ whole genome shotgun (WGS) entry which is preliminary data.</text>
</comment>
<dbReference type="PANTHER" id="PTHR37543:SF1">
    <property type="entry name" value="CCCH ZINC FINGER DNA BINDING PROTEIN (AFU_ORTHOLOGUE AFUA_5G12760)"/>
    <property type="match status" value="1"/>
</dbReference>
<dbReference type="InterPro" id="IPR057683">
    <property type="entry name" value="DUF7923"/>
</dbReference>
<dbReference type="InterPro" id="IPR057654">
    <property type="entry name" value="Znf-CCCH_tandem"/>
</dbReference>
<proteinExistence type="predicted"/>
<dbReference type="EMBL" id="ML976616">
    <property type="protein sequence ID" value="KAF1845436.1"/>
    <property type="molecule type" value="Genomic_DNA"/>
</dbReference>
<evidence type="ECO:0008006" key="6">
    <source>
        <dbReference type="Google" id="ProtNLM"/>
    </source>
</evidence>
<dbReference type="Pfam" id="PF25540">
    <property type="entry name" value="DUF7923"/>
    <property type="match status" value="1"/>
</dbReference>
<feature type="compositionally biased region" description="Polar residues" evidence="1">
    <location>
        <begin position="452"/>
        <end position="468"/>
    </location>
</feature>
<feature type="domain" description="DUF7923" evidence="2">
    <location>
        <begin position="78"/>
        <end position="259"/>
    </location>
</feature>
<protein>
    <recommendedName>
        <fullName evidence="6">C3H1-type domain-containing protein</fullName>
    </recommendedName>
</protein>
<evidence type="ECO:0000256" key="1">
    <source>
        <dbReference type="SAM" id="MobiDB-lite"/>
    </source>
</evidence>
<keyword evidence="5" id="KW-1185">Reference proteome</keyword>
<reference evidence="4" key="1">
    <citation type="submission" date="2020-01" db="EMBL/GenBank/DDBJ databases">
        <authorList>
            <consortium name="DOE Joint Genome Institute"/>
            <person name="Haridas S."/>
            <person name="Albert R."/>
            <person name="Binder M."/>
            <person name="Bloem J."/>
            <person name="Labutti K."/>
            <person name="Salamov A."/>
            <person name="Andreopoulos B."/>
            <person name="Baker S.E."/>
            <person name="Barry K."/>
            <person name="Bills G."/>
            <person name="Bluhm B.H."/>
            <person name="Cannon C."/>
            <person name="Castanera R."/>
            <person name="Culley D.E."/>
            <person name="Daum C."/>
            <person name="Ezra D."/>
            <person name="Gonzalez J.B."/>
            <person name="Henrissat B."/>
            <person name="Kuo A."/>
            <person name="Liang C."/>
            <person name="Lipzen A."/>
            <person name="Lutzoni F."/>
            <person name="Magnuson J."/>
            <person name="Mondo S."/>
            <person name="Nolan M."/>
            <person name="Ohm R."/>
            <person name="Pangilinan J."/>
            <person name="Park H.-J."/>
            <person name="Ramirez L."/>
            <person name="Alfaro M."/>
            <person name="Sun H."/>
            <person name="Tritt A."/>
            <person name="Yoshinaga Y."/>
            <person name="Zwiers L.-H."/>
            <person name="Turgeon B.G."/>
            <person name="Goodwin S.B."/>
            <person name="Spatafora J.W."/>
            <person name="Crous P.W."/>
            <person name="Grigoriev I.V."/>
        </authorList>
    </citation>
    <scope>NUCLEOTIDE SEQUENCE</scope>
    <source>
        <strain evidence="4">CBS 394.84</strain>
    </source>
</reference>
<organism evidence="4 5">
    <name type="scientific">Cucurbitaria berberidis CBS 394.84</name>
    <dbReference type="NCBI Taxonomy" id="1168544"/>
    <lineage>
        <taxon>Eukaryota</taxon>
        <taxon>Fungi</taxon>
        <taxon>Dikarya</taxon>
        <taxon>Ascomycota</taxon>
        <taxon>Pezizomycotina</taxon>
        <taxon>Dothideomycetes</taxon>
        <taxon>Pleosporomycetidae</taxon>
        <taxon>Pleosporales</taxon>
        <taxon>Pleosporineae</taxon>
        <taxon>Cucurbitariaceae</taxon>
        <taxon>Cucurbitaria</taxon>
    </lineage>
</organism>
<accession>A0A9P4L7X2</accession>
<dbReference type="GeneID" id="63855076"/>
<feature type="region of interest" description="Disordered" evidence="1">
    <location>
        <begin position="449"/>
        <end position="474"/>
    </location>
</feature>
<dbReference type="AlphaFoldDB" id="A0A9P4L7X2"/>
<dbReference type="PANTHER" id="PTHR37543">
    <property type="entry name" value="CCCH ZINC FINGER DNA BINDING PROTEIN (AFU_ORTHOLOGUE AFUA_5G12760)"/>
    <property type="match status" value="1"/>
</dbReference>
<name>A0A9P4L7X2_9PLEO</name>
<dbReference type="OrthoDB" id="2270193at2759"/>